<name>A0A395SPN6_FUSSP</name>
<evidence type="ECO:0000256" key="4">
    <source>
        <dbReference type="ARBA" id="ARBA00022857"/>
    </source>
</evidence>
<keyword evidence="6" id="KW-0503">Monooxygenase</keyword>
<keyword evidence="7" id="KW-1185">Reference proteome</keyword>
<dbReference type="InterPro" id="IPR036188">
    <property type="entry name" value="FAD/NAD-bd_sf"/>
</dbReference>
<dbReference type="GO" id="GO:0004499">
    <property type="term" value="F:N,N-dimethylaniline monooxygenase activity"/>
    <property type="evidence" value="ECO:0007669"/>
    <property type="project" value="InterPro"/>
</dbReference>
<dbReference type="PANTHER" id="PTHR23023">
    <property type="entry name" value="DIMETHYLANILINE MONOOXYGENASE"/>
    <property type="match status" value="1"/>
</dbReference>
<evidence type="ECO:0000256" key="1">
    <source>
        <dbReference type="ARBA" id="ARBA00009183"/>
    </source>
</evidence>
<dbReference type="InterPro" id="IPR050346">
    <property type="entry name" value="FMO-like"/>
</dbReference>
<keyword evidence="4" id="KW-0521">NADP</keyword>
<dbReference type="Gene3D" id="3.50.50.60">
    <property type="entry name" value="FAD/NAD(P)-binding domain"/>
    <property type="match status" value="3"/>
</dbReference>
<organism evidence="6 7">
    <name type="scientific">Fusarium sporotrichioides</name>
    <dbReference type="NCBI Taxonomy" id="5514"/>
    <lineage>
        <taxon>Eukaryota</taxon>
        <taxon>Fungi</taxon>
        <taxon>Dikarya</taxon>
        <taxon>Ascomycota</taxon>
        <taxon>Pezizomycotina</taxon>
        <taxon>Sordariomycetes</taxon>
        <taxon>Hypocreomycetidae</taxon>
        <taxon>Hypocreales</taxon>
        <taxon>Nectriaceae</taxon>
        <taxon>Fusarium</taxon>
    </lineage>
</organism>
<evidence type="ECO:0000313" key="6">
    <source>
        <dbReference type="EMBL" id="RGP74127.1"/>
    </source>
</evidence>
<keyword evidence="3" id="KW-0274">FAD</keyword>
<dbReference type="GO" id="GO:0050660">
    <property type="term" value="F:flavin adenine dinucleotide binding"/>
    <property type="evidence" value="ECO:0007669"/>
    <property type="project" value="InterPro"/>
</dbReference>
<accession>A0A395SPN6</accession>
<evidence type="ECO:0000256" key="2">
    <source>
        <dbReference type="ARBA" id="ARBA00022630"/>
    </source>
</evidence>
<dbReference type="STRING" id="5514.A0A395SPN6"/>
<dbReference type="PIRSF" id="PIRSF000332">
    <property type="entry name" value="FMO"/>
    <property type="match status" value="1"/>
</dbReference>
<dbReference type="PRINTS" id="PR00419">
    <property type="entry name" value="ADXRDTASE"/>
</dbReference>
<dbReference type="SUPFAM" id="SSF51905">
    <property type="entry name" value="FAD/NAD(P)-binding domain"/>
    <property type="match status" value="1"/>
</dbReference>
<proteinExistence type="inferred from homology"/>
<dbReference type="Pfam" id="PF13450">
    <property type="entry name" value="NAD_binding_8"/>
    <property type="match status" value="1"/>
</dbReference>
<gene>
    <name evidence="6" type="ORF">FSPOR_1822</name>
</gene>
<dbReference type="AlphaFoldDB" id="A0A395SPN6"/>
<dbReference type="Pfam" id="PF00743">
    <property type="entry name" value="FMO-like"/>
    <property type="match status" value="1"/>
</dbReference>
<comment type="similarity">
    <text evidence="1">Belongs to the FMO family.</text>
</comment>
<dbReference type="InterPro" id="IPR020946">
    <property type="entry name" value="Flavin_mOase-like"/>
</dbReference>
<evidence type="ECO:0000256" key="5">
    <source>
        <dbReference type="ARBA" id="ARBA00023002"/>
    </source>
</evidence>
<evidence type="ECO:0000256" key="3">
    <source>
        <dbReference type="ARBA" id="ARBA00022827"/>
    </source>
</evidence>
<dbReference type="Proteomes" id="UP000266152">
    <property type="component" value="Unassembled WGS sequence"/>
</dbReference>
<comment type="caution">
    <text evidence="6">The sequence shown here is derived from an EMBL/GenBank/DDBJ whole genome shotgun (WGS) entry which is preliminary data.</text>
</comment>
<reference evidence="6 7" key="1">
    <citation type="journal article" date="2018" name="PLoS Pathog.">
        <title>Evolution of structural diversity of trichothecenes, a family of toxins produced by plant pathogenic and entomopathogenic fungi.</title>
        <authorList>
            <person name="Proctor R.H."/>
            <person name="McCormick S.P."/>
            <person name="Kim H.S."/>
            <person name="Cardoza R.E."/>
            <person name="Stanley A.M."/>
            <person name="Lindo L."/>
            <person name="Kelly A."/>
            <person name="Brown D.W."/>
            <person name="Lee T."/>
            <person name="Vaughan M.M."/>
            <person name="Alexander N.J."/>
            <person name="Busman M."/>
            <person name="Gutierrez S."/>
        </authorList>
    </citation>
    <scope>NUCLEOTIDE SEQUENCE [LARGE SCALE GENOMIC DNA]</scope>
    <source>
        <strain evidence="6 7">NRRL 3299</strain>
    </source>
</reference>
<dbReference type="InterPro" id="IPR000960">
    <property type="entry name" value="Flavin_mOase"/>
</dbReference>
<keyword evidence="2" id="KW-0285">Flavoprotein</keyword>
<dbReference type="GO" id="GO:0050661">
    <property type="term" value="F:NADP binding"/>
    <property type="evidence" value="ECO:0007669"/>
    <property type="project" value="InterPro"/>
</dbReference>
<keyword evidence="5" id="KW-0560">Oxidoreductase</keyword>
<protein>
    <submittedName>
        <fullName evidence="6">Dimethylaniline monooxygenase 2</fullName>
    </submittedName>
</protein>
<sequence>MPNVPLTNRSSHRDHMENIDIAVVGTGPAGLVALKSLKEQGFNVVAFERRESVGGLWSYSGNTDYTTALDDTTVNVSKFVTIRLFHLGDKCSSISRHTRHILIFTGTSDLESQYTRFCETRRILDGTFIIQIPTKKLYFLFTKCYKKSGLAGKRVMVVGIGNTGCEIALSLCKHVSETYLAYRRGRILVSRYEKNGVPTDSQIPWPVLRLKYLMDYYLPSLSKWATDKFMITKMIQDAAKHEPGGEIISEKQRLHVAERRVRGEWRLVPCPSMAHRNPAVQEAIFPAFHNNDITPVHGFVDFAGEHTVLLADGTTVEVDAVIFATGYRHDFSIMPELEMDGAAGMELQRAETTERERNEEDKTQQPKLPRLYQMIFPPKRASSIAFLSWLAPQENVWCVCELASMAVAQVWVAESSLEQRHNLPTSRRPYSFLPPEKEMEAEVDSYHTWWRKEWKADHSIMEGYVRGHNFYRFLHEMAGTGLYTYLDHPLSIKGWWLWWKDRNLWRWLAKGPMNSYSWRLFDTNPGDIPACGRKCWKGARAAVQEAYEELEKLRELKAKND</sequence>
<dbReference type="EMBL" id="PXOF01000023">
    <property type="protein sequence ID" value="RGP74127.1"/>
    <property type="molecule type" value="Genomic_DNA"/>
</dbReference>
<evidence type="ECO:0000313" key="7">
    <source>
        <dbReference type="Proteomes" id="UP000266152"/>
    </source>
</evidence>